<gene>
    <name evidence="11" type="ORF">ACFQ4E_13395</name>
</gene>
<dbReference type="SUPFAM" id="SSF52540">
    <property type="entry name" value="P-loop containing nucleoside triphosphate hydrolases"/>
    <property type="match status" value="1"/>
</dbReference>
<dbReference type="CDD" id="cd17550">
    <property type="entry name" value="REC_NtrX-like"/>
    <property type="match status" value="1"/>
</dbReference>
<name>A0ABW3ZKG2_9RHOB</name>
<evidence type="ECO:0000256" key="2">
    <source>
        <dbReference type="ARBA" id="ARBA00022741"/>
    </source>
</evidence>
<dbReference type="CDD" id="cd00009">
    <property type="entry name" value="AAA"/>
    <property type="match status" value="1"/>
</dbReference>
<proteinExistence type="predicted"/>
<keyword evidence="4" id="KW-0902">Two-component regulatory system</keyword>
<feature type="domain" description="Response regulatory" evidence="10">
    <location>
        <begin position="3"/>
        <end position="119"/>
    </location>
</feature>
<dbReference type="EMBL" id="JBHTMU010000024">
    <property type="protein sequence ID" value="MFD1343418.1"/>
    <property type="molecule type" value="Genomic_DNA"/>
</dbReference>
<dbReference type="SMART" id="SM00448">
    <property type="entry name" value="REC"/>
    <property type="match status" value="1"/>
</dbReference>
<dbReference type="Pfam" id="PF02954">
    <property type="entry name" value="HTH_8"/>
    <property type="match status" value="1"/>
</dbReference>
<dbReference type="Gene3D" id="1.10.8.60">
    <property type="match status" value="1"/>
</dbReference>
<keyword evidence="3" id="KW-0067">ATP-binding</keyword>
<dbReference type="SUPFAM" id="SSF46689">
    <property type="entry name" value="Homeodomain-like"/>
    <property type="match status" value="1"/>
</dbReference>
<keyword evidence="1 7" id="KW-0597">Phosphoprotein</keyword>
<evidence type="ECO:0000256" key="1">
    <source>
        <dbReference type="ARBA" id="ARBA00022553"/>
    </source>
</evidence>
<feature type="domain" description="Sigma-54 factor interaction" evidence="9">
    <location>
        <begin position="141"/>
        <end position="366"/>
    </location>
</feature>
<feature type="modified residue" description="4-aspartylphosphate" evidence="7">
    <location>
        <position position="52"/>
    </location>
</feature>
<dbReference type="Pfam" id="PF00072">
    <property type="entry name" value="Response_reg"/>
    <property type="match status" value="1"/>
</dbReference>
<organism evidence="11 12">
    <name type="scientific">Litorisediminicola beolgyonensis</name>
    <dbReference type="NCBI Taxonomy" id="1173614"/>
    <lineage>
        <taxon>Bacteria</taxon>
        <taxon>Pseudomonadati</taxon>
        <taxon>Pseudomonadota</taxon>
        <taxon>Alphaproteobacteria</taxon>
        <taxon>Rhodobacterales</taxon>
        <taxon>Paracoccaceae</taxon>
        <taxon>Litorisediminicola</taxon>
    </lineage>
</organism>
<feature type="region of interest" description="Disordered" evidence="8">
    <location>
        <begin position="456"/>
        <end position="475"/>
    </location>
</feature>
<dbReference type="PANTHER" id="PTHR32071:SF17">
    <property type="entry name" value="TRANSCRIPTIONAL REGULATOR (NTRC FAMILY)"/>
    <property type="match status" value="1"/>
</dbReference>
<reference evidence="12" key="1">
    <citation type="journal article" date="2019" name="Int. J. Syst. Evol. Microbiol.">
        <title>The Global Catalogue of Microorganisms (GCM) 10K type strain sequencing project: providing services to taxonomists for standard genome sequencing and annotation.</title>
        <authorList>
            <consortium name="The Broad Institute Genomics Platform"/>
            <consortium name="The Broad Institute Genome Sequencing Center for Infectious Disease"/>
            <person name="Wu L."/>
            <person name="Ma J."/>
        </authorList>
    </citation>
    <scope>NUCLEOTIDE SEQUENCE [LARGE SCALE GENOMIC DNA]</scope>
    <source>
        <strain evidence="12">CCUG 62953</strain>
    </source>
</reference>
<dbReference type="Gene3D" id="3.40.50.300">
    <property type="entry name" value="P-loop containing nucleotide triphosphate hydrolases"/>
    <property type="match status" value="1"/>
</dbReference>
<dbReference type="InterPro" id="IPR011006">
    <property type="entry name" value="CheY-like_superfamily"/>
</dbReference>
<dbReference type="SUPFAM" id="SSF52172">
    <property type="entry name" value="CheY-like"/>
    <property type="match status" value="1"/>
</dbReference>
<evidence type="ECO:0000256" key="5">
    <source>
        <dbReference type="ARBA" id="ARBA00023015"/>
    </source>
</evidence>
<dbReference type="PROSITE" id="PS50045">
    <property type="entry name" value="SIGMA54_INTERACT_4"/>
    <property type="match status" value="1"/>
</dbReference>
<protein>
    <submittedName>
        <fullName evidence="11">Sigma-54-dependent transcriptional regulator</fullName>
    </submittedName>
</protein>
<sequence>MGDILIVDDERDIRELIGDILEDEGYTTRLAGTSNEAMAEINGEPPALIILDIWLKDSKMDGIDILKTVKRDNPGIPVVIISGHGNIEIAVAAIKQGAYDFIEKPFNIDQLLVVIRRAMETSRLRRENQSLKRRETQTAEMIGDCASFRGLVSQLDKVTKSNGRVMLTGPAGAGKEVAARYIHAKSGRAQGPFITVNCANIAPEQMEEILFGRETADRGIEPGLLEQAHGGVVFFDEVADMPLGTQSKILRVLVDQQFQRVGGQDKVRVDLRVISSTNRDLAHEIAAGTFRQELYHRLNVVPISVPSLEDRREDIPLLARHFVGLFNKAQGLPLREISDEAVALLQTMIWPGNVRQLKNLIERVLILGDGTDAIEARELPQDTGPSGSEEGRVVLSGALATLPLREAREAFEREYLLTQINRFGGNISRTASFVGMERSALHRKLKSLGVVTSAKGGARVAHVEEEEPEPQRKAS</sequence>
<evidence type="ECO:0000313" key="11">
    <source>
        <dbReference type="EMBL" id="MFD1343418.1"/>
    </source>
</evidence>
<evidence type="ECO:0000256" key="8">
    <source>
        <dbReference type="SAM" id="MobiDB-lite"/>
    </source>
</evidence>
<evidence type="ECO:0000259" key="10">
    <source>
        <dbReference type="PROSITE" id="PS50110"/>
    </source>
</evidence>
<evidence type="ECO:0000256" key="4">
    <source>
        <dbReference type="ARBA" id="ARBA00023012"/>
    </source>
</evidence>
<dbReference type="Pfam" id="PF00158">
    <property type="entry name" value="Sigma54_activat"/>
    <property type="match status" value="1"/>
</dbReference>
<dbReference type="SMART" id="SM00382">
    <property type="entry name" value="AAA"/>
    <property type="match status" value="1"/>
</dbReference>
<evidence type="ECO:0000256" key="6">
    <source>
        <dbReference type="ARBA" id="ARBA00023163"/>
    </source>
</evidence>
<dbReference type="InterPro" id="IPR002078">
    <property type="entry name" value="Sigma_54_int"/>
</dbReference>
<dbReference type="Pfam" id="PF25601">
    <property type="entry name" value="AAA_lid_14"/>
    <property type="match status" value="1"/>
</dbReference>
<keyword evidence="6" id="KW-0804">Transcription</keyword>
<evidence type="ECO:0000313" key="12">
    <source>
        <dbReference type="Proteomes" id="UP001597135"/>
    </source>
</evidence>
<dbReference type="InterPro" id="IPR002197">
    <property type="entry name" value="HTH_Fis"/>
</dbReference>
<dbReference type="RefSeq" id="WP_386804354.1">
    <property type="nucleotide sequence ID" value="NZ_JBHTMU010000024.1"/>
</dbReference>
<comment type="caution">
    <text evidence="11">The sequence shown here is derived from an EMBL/GenBank/DDBJ whole genome shotgun (WGS) entry which is preliminary data.</text>
</comment>
<accession>A0ABW3ZKG2</accession>
<evidence type="ECO:0000256" key="7">
    <source>
        <dbReference type="PROSITE-ProRule" id="PRU00169"/>
    </source>
</evidence>
<dbReference type="PROSITE" id="PS00688">
    <property type="entry name" value="SIGMA54_INTERACT_3"/>
    <property type="match status" value="1"/>
</dbReference>
<evidence type="ECO:0000259" key="9">
    <source>
        <dbReference type="PROSITE" id="PS50045"/>
    </source>
</evidence>
<keyword evidence="5" id="KW-0805">Transcription regulation</keyword>
<dbReference type="PANTHER" id="PTHR32071">
    <property type="entry name" value="TRANSCRIPTIONAL REGULATORY PROTEIN"/>
    <property type="match status" value="1"/>
</dbReference>
<keyword evidence="2" id="KW-0547">Nucleotide-binding</keyword>
<evidence type="ECO:0000256" key="3">
    <source>
        <dbReference type="ARBA" id="ARBA00022840"/>
    </source>
</evidence>
<keyword evidence="12" id="KW-1185">Reference proteome</keyword>
<dbReference type="InterPro" id="IPR025944">
    <property type="entry name" value="Sigma_54_int_dom_CS"/>
</dbReference>
<dbReference type="InterPro" id="IPR058031">
    <property type="entry name" value="AAA_lid_NorR"/>
</dbReference>
<dbReference type="InterPro" id="IPR003593">
    <property type="entry name" value="AAA+_ATPase"/>
</dbReference>
<dbReference type="InterPro" id="IPR001789">
    <property type="entry name" value="Sig_transdc_resp-reg_receiver"/>
</dbReference>
<dbReference type="InterPro" id="IPR009057">
    <property type="entry name" value="Homeodomain-like_sf"/>
</dbReference>
<dbReference type="Gene3D" id="1.10.10.60">
    <property type="entry name" value="Homeodomain-like"/>
    <property type="match status" value="1"/>
</dbReference>
<dbReference type="Proteomes" id="UP001597135">
    <property type="component" value="Unassembled WGS sequence"/>
</dbReference>
<dbReference type="Gene3D" id="3.40.50.2300">
    <property type="match status" value="1"/>
</dbReference>
<dbReference type="InterPro" id="IPR027417">
    <property type="entry name" value="P-loop_NTPase"/>
</dbReference>
<dbReference type="PROSITE" id="PS50110">
    <property type="entry name" value="RESPONSE_REGULATORY"/>
    <property type="match status" value="1"/>
</dbReference>